<feature type="domain" description="Transposable element P transposase-like GTP-binding insertion" evidence="1">
    <location>
        <begin position="3"/>
        <end position="73"/>
    </location>
</feature>
<evidence type="ECO:0000259" key="2">
    <source>
        <dbReference type="Pfam" id="PF21789"/>
    </source>
</evidence>
<dbReference type="InterPro" id="IPR048366">
    <property type="entry name" value="TNP-like_GBD"/>
</dbReference>
<feature type="non-terminal residue" evidence="3">
    <location>
        <position position="400"/>
    </location>
</feature>
<evidence type="ECO:0000259" key="1">
    <source>
        <dbReference type="Pfam" id="PF21788"/>
    </source>
</evidence>
<organism evidence="3 4">
    <name type="scientific">Batillaria attramentaria</name>
    <dbReference type="NCBI Taxonomy" id="370345"/>
    <lineage>
        <taxon>Eukaryota</taxon>
        <taxon>Metazoa</taxon>
        <taxon>Spiralia</taxon>
        <taxon>Lophotrochozoa</taxon>
        <taxon>Mollusca</taxon>
        <taxon>Gastropoda</taxon>
        <taxon>Caenogastropoda</taxon>
        <taxon>Sorbeoconcha</taxon>
        <taxon>Cerithioidea</taxon>
        <taxon>Batillariidae</taxon>
        <taxon>Batillaria</taxon>
    </lineage>
</organism>
<proteinExistence type="predicted"/>
<reference evidence="3 4" key="1">
    <citation type="journal article" date="2023" name="Sci. Data">
        <title>Genome assembly of the Korean intertidal mud-creeper Batillaria attramentaria.</title>
        <authorList>
            <person name="Patra A.K."/>
            <person name="Ho P.T."/>
            <person name="Jun S."/>
            <person name="Lee S.J."/>
            <person name="Kim Y."/>
            <person name="Won Y.J."/>
        </authorList>
    </citation>
    <scope>NUCLEOTIDE SEQUENCE [LARGE SCALE GENOMIC DNA]</scope>
    <source>
        <strain evidence="3">Wonlab-2016</strain>
    </source>
</reference>
<evidence type="ECO:0008006" key="5">
    <source>
        <dbReference type="Google" id="ProtNLM"/>
    </source>
</evidence>
<comment type="caution">
    <text evidence="3">The sequence shown here is derived from an EMBL/GenBank/DDBJ whole genome shotgun (WGS) entry which is preliminary data.</text>
</comment>
<gene>
    <name evidence="3" type="ORF">BaRGS_00012231</name>
</gene>
<name>A0ABD0LAZ7_9CAEN</name>
<evidence type="ECO:0000313" key="4">
    <source>
        <dbReference type="Proteomes" id="UP001519460"/>
    </source>
</evidence>
<dbReference type="PANTHER" id="PTHR47577:SF2">
    <property type="entry name" value="THAP DOMAIN CONTAINING 9"/>
    <property type="match status" value="1"/>
</dbReference>
<protein>
    <recommendedName>
        <fullName evidence="5">Transposable element P transposase</fullName>
    </recommendedName>
</protein>
<dbReference type="EMBL" id="JACVVK020000066">
    <property type="protein sequence ID" value="KAK7496579.1"/>
    <property type="molecule type" value="Genomic_DNA"/>
</dbReference>
<dbReference type="Proteomes" id="UP001519460">
    <property type="component" value="Unassembled WGS sequence"/>
</dbReference>
<dbReference type="InterPro" id="IPR048367">
    <property type="entry name" value="TNP-like_RNaseH_C"/>
</dbReference>
<keyword evidence="4" id="KW-1185">Reference proteome</keyword>
<dbReference type="PANTHER" id="PTHR47577">
    <property type="entry name" value="THAP DOMAIN-CONTAINING PROTEIN 6"/>
    <property type="match status" value="1"/>
</dbReference>
<sequence length="400" mass="45431">MAPKLTDKHIKLPPFAPLRVKYAAQVMSHTVAAGISTLVTFGVLPPEAEATAAFLETFDRLFNAFNSGSRTSNRKMRHALNEKSGHAEFLTETLLWLKSLHSNSSRALPCIAGWCLTIRALLLLWKDLRETQNLQYLFTKRLNQDCIENLFSVIRGKGGHLDNPTASQFRYFLRQAMVDSILLQSKSSNCSEDASTFLLNLTALSKEEKQPSPQLEVETHVRSADPDPLALAMVPELSEEDLALSLEEQNVLSYIGGYIIKKLSAASIEVCECRDRLRGSLMDDASENEIFTRKKLYTDTHGPNLQTPSRKFFDVLQKLELTYNSSVENLLHQDKIRMRIFNCLDKGISRQDLFVCSADPYPLRKFVLNLFISIRLFFTLKKNNMSFSGITQRQNRKFLK</sequence>
<dbReference type="AlphaFoldDB" id="A0ABD0LAZ7"/>
<accession>A0ABD0LAZ7</accession>
<dbReference type="Pfam" id="PF21789">
    <property type="entry name" value="TNP-like_RNaseH_C"/>
    <property type="match status" value="1"/>
</dbReference>
<feature type="domain" description="Transposable element P transposase-like RNase H C-terminal" evidence="2">
    <location>
        <begin position="142"/>
        <end position="170"/>
    </location>
</feature>
<dbReference type="Pfam" id="PF21788">
    <property type="entry name" value="TNP-like_GBD"/>
    <property type="match status" value="1"/>
</dbReference>
<evidence type="ECO:0000313" key="3">
    <source>
        <dbReference type="EMBL" id="KAK7496579.1"/>
    </source>
</evidence>